<dbReference type="OrthoDB" id="5575at2759"/>
<dbReference type="OMA" id="HENGEEM"/>
<proteinExistence type="predicted"/>
<dbReference type="STRING" id="1344416.A0A139AF80"/>
<evidence type="ECO:0000313" key="2">
    <source>
        <dbReference type="EMBL" id="KXS15073.1"/>
    </source>
</evidence>
<feature type="compositionally biased region" description="Basic and acidic residues" evidence="1">
    <location>
        <begin position="426"/>
        <end position="439"/>
    </location>
</feature>
<dbReference type="PANTHER" id="PTHR47835:SF3">
    <property type="entry name" value="HELICASE FOR MEIOSIS 1"/>
    <property type="match status" value="1"/>
</dbReference>
<evidence type="ECO:0000313" key="3">
    <source>
        <dbReference type="Proteomes" id="UP000070544"/>
    </source>
</evidence>
<gene>
    <name evidence="2" type="ORF">M427DRAFT_155517</name>
</gene>
<dbReference type="EMBL" id="KQ965764">
    <property type="protein sequence ID" value="KXS15073.1"/>
    <property type="molecule type" value="Genomic_DNA"/>
</dbReference>
<dbReference type="SUPFAM" id="SSF47794">
    <property type="entry name" value="Rad51 N-terminal domain-like"/>
    <property type="match status" value="1"/>
</dbReference>
<sequence>MSLRQVDGIGPEFAKKLSLHGIATMEQLQRADVARLERILGRGPGFARSILEASQKFPNFTISVRRVTDYSTKTVDLFLDIKQTNTSYKPFKSRAKGLSRVALVIATNDDEHLFEFSEIAVGRLAEGYSHRVQVCVTKPTQKIDVSVIPEDIVGFDMHQEVALDVAPRTFTDTGKQSGGKAVAISDKLVKSPYFKTELPKPVEEIRIDQDDDEFGSVSDEALEALYEVERNMIDSLEVDRNKEVGNREPLAGEELNLRKKPLEATDGPHACNHKCRDKTICRHLCCKEGVFGKRKRKAEPNDCPKFNFGHAARDRAKKTSDFSHISDKENLSSEPEQRRKRFKLPPLKLLDVSDSESDFEACPLPGKPMVAPIPNIDPNPLKSMLTVQDVPRHGQKDEISSSHAGNFLKRSKRRRLISEDSDSEAEQLKQKVAKTENVAHHAPIPRWEDSPRLKGSATEIHHDMPVSGSGGTITDRNAHHKEYEVAFSEPDEWPFSAPPKRGDDVTVNDHSPLLPQLQPAPTQQVDPHVVDTRQITSTPVGGKEAPLKGDAESPPDMHENGEEMKKKVLLNFKNFLSRVSIS</sequence>
<feature type="region of interest" description="Disordered" evidence="1">
    <location>
        <begin position="487"/>
        <end position="561"/>
    </location>
</feature>
<dbReference type="AlphaFoldDB" id="A0A139AF80"/>
<dbReference type="GO" id="GO:0016787">
    <property type="term" value="F:hydrolase activity"/>
    <property type="evidence" value="ECO:0007669"/>
    <property type="project" value="UniProtKB-KW"/>
</dbReference>
<dbReference type="Proteomes" id="UP000070544">
    <property type="component" value="Unassembled WGS sequence"/>
</dbReference>
<evidence type="ECO:0008006" key="4">
    <source>
        <dbReference type="Google" id="ProtNLM"/>
    </source>
</evidence>
<feature type="compositionally biased region" description="Basic and acidic residues" evidence="1">
    <location>
        <begin position="545"/>
        <end position="561"/>
    </location>
</feature>
<feature type="region of interest" description="Disordered" evidence="1">
    <location>
        <begin position="394"/>
        <end position="441"/>
    </location>
</feature>
<organism evidence="2 3">
    <name type="scientific">Gonapodya prolifera (strain JEL478)</name>
    <name type="common">Monoblepharis prolifera</name>
    <dbReference type="NCBI Taxonomy" id="1344416"/>
    <lineage>
        <taxon>Eukaryota</taxon>
        <taxon>Fungi</taxon>
        <taxon>Fungi incertae sedis</taxon>
        <taxon>Chytridiomycota</taxon>
        <taxon>Chytridiomycota incertae sedis</taxon>
        <taxon>Monoblepharidomycetes</taxon>
        <taxon>Monoblepharidales</taxon>
        <taxon>Gonapodyaceae</taxon>
        <taxon>Gonapodya</taxon>
    </lineage>
</organism>
<protein>
    <recommendedName>
        <fullName evidence="4">SEC63 domain-containing protein</fullName>
    </recommendedName>
</protein>
<feature type="region of interest" description="Disordered" evidence="1">
    <location>
        <begin position="314"/>
        <end position="342"/>
    </location>
</feature>
<keyword evidence="3" id="KW-1185">Reference proteome</keyword>
<dbReference type="Gene3D" id="1.10.150.20">
    <property type="entry name" value="5' to 3' exonuclease, C-terminal subdomain"/>
    <property type="match status" value="1"/>
</dbReference>
<reference evidence="2 3" key="1">
    <citation type="journal article" date="2015" name="Genome Biol. Evol.">
        <title>Phylogenomic analyses indicate that early fungi evolved digesting cell walls of algal ancestors of land plants.</title>
        <authorList>
            <person name="Chang Y."/>
            <person name="Wang S."/>
            <person name="Sekimoto S."/>
            <person name="Aerts A.L."/>
            <person name="Choi C."/>
            <person name="Clum A."/>
            <person name="LaButti K.M."/>
            <person name="Lindquist E.A."/>
            <person name="Yee Ngan C."/>
            <person name="Ohm R.A."/>
            <person name="Salamov A.A."/>
            <person name="Grigoriev I.V."/>
            <person name="Spatafora J.W."/>
            <person name="Berbee M.L."/>
        </authorList>
    </citation>
    <scope>NUCLEOTIDE SEQUENCE [LARGE SCALE GENOMIC DNA]</scope>
    <source>
        <strain evidence="2 3">JEL478</strain>
    </source>
</reference>
<feature type="compositionally biased region" description="Basic and acidic residues" evidence="1">
    <location>
        <begin position="314"/>
        <end position="337"/>
    </location>
</feature>
<accession>A0A139AF80</accession>
<dbReference type="InterPro" id="IPR010995">
    <property type="entry name" value="DNA_repair_Rad51/TF_NusA_a-hlx"/>
</dbReference>
<evidence type="ECO:0000256" key="1">
    <source>
        <dbReference type="SAM" id="MobiDB-lite"/>
    </source>
</evidence>
<dbReference type="PANTHER" id="PTHR47835">
    <property type="entry name" value="HFM1, ATP DEPENDENT DNA HELICASE HOMOLOG"/>
    <property type="match status" value="1"/>
</dbReference>
<dbReference type="InterPro" id="IPR052247">
    <property type="entry name" value="Meiotic_Crossover_Helicase"/>
</dbReference>
<dbReference type="GO" id="GO:0043138">
    <property type="term" value="F:3'-5' DNA helicase activity"/>
    <property type="evidence" value="ECO:0007669"/>
    <property type="project" value="UniProtKB-EC"/>
</dbReference>
<feature type="compositionally biased region" description="Low complexity" evidence="1">
    <location>
        <begin position="512"/>
        <end position="524"/>
    </location>
</feature>
<dbReference type="GO" id="GO:0000166">
    <property type="term" value="F:nucleotide binding"/>
    <property type="evidence" value="ECO:0007669"/>
    <property type="project" value="InterPro"/>
</dbReference>
<name>A0A139AF80_GONPJ</name>